<protein>
    <submittedName>
        <fullName evidence="2">Uncharacterized protein</fullName>
    </submittedName>
</protein>
<dbReference type="EMBL" id="CBTN010000049">
    <property type="protein sequence ID" value="CDH57780.1"/>
    <property type="molecule type" value="Genomic_DNA"/>
</dbReference>
<gene>
    <name evidence="2" type="ORF">LCOR_08680.1</name>
</gene>
<dbReference type="VEuPathDB" id="FungiDB:LCOR_08680.1"/>
<keyword evidence="3" id="KW-1185">Reference proteome</keyword>
<proteinExistence type="predicted"/>
<reference evidence="2" key="1">
    <citation type="submission" date="2013-08" db="EMBL/GenBank/DDBJ databases">
        <title>Gene expansion shapes genome architecture in the human pathogen Lichtheimia corymbifera: an evolutionary genomics analysis in the ancient terrestrial Mucorales (Mucoromycotina).</title>
        <authorList>
            <person name="Schwartze V.U."/>
            <person name="Winter S."/>
            <person name="Shelest E."/>
            <person name="Marcet-Houben M."/>
            <person name="Horn F."/>
            <person name="Wehner S."/>
            <person name="Hoffmann K."/>
            <person name="Riege K."/>
            <person name="Sammeth M."/>
            <person name="Nowrousian M."/>
            <person name="Valiante V."/>
            <person name="Linde J."/>
            <person name="Jacobsen I.D."/>
            <person name="Marz M."/>
            <person name="Brakhage A.A."/>
            <person name="Gabaldon T."/>
            <person name="Bocker S."/>
            <person name="Voigt K."/>
        </authorList>
    </citation>
    <scope>NUCLEOTIDE SEQUENCE [LARGE SCALE GENOMIC DNA]</scope>
    <source>
        <strain evidence="2">FSU 9682</strain>
    </source>
</reference>
<dbReference type="OrthoDB" id="2225063at2759"/>
<sequence>MQLLHALSQTKIQTPSQRAVHAILSHIASGVMIISYPKPLSMNSYISKVLNHVVGVKKHFINMERKDIPTSKNVPRNKKAEEQIQSSGANSTAPPGGQEHFKSVETDADRKANRDHIHDHACQGCPQCRNI</sequence>
<evidence type="ECO:0000313" key="3">
    <source>
        <dbReference type="Proteomes" id="UP000027586"/>
    </source>
</evidence>
<feature type="region of interest" description="Disordered" evidence="1">
    <location>
        <begin position="66"/>
        <end position="115"/>
    </location>
</feature>
<accession>A0A068S6Z4</accession>
<dbReference type="Proteomes" id="UP000027586">
    <property type="component" value="Unassembled WGS sequence"/>
</dbReference>
<evidence type="ECO:0000313" key="2">
    <source>
        <dbReference type="EMBL" id="CDH57780.1"/>
    </source>
</evidence>
<feature type="compositionally biased region" description="Basic and acidic residues" evidence="1">
    <location>
        <begin position="99"/>
        <end position="115"/>
    </location>
</feature>
<organism evidence="2 3">
    <name type="scientific">Lichtheimia corymbifera JMRC:FSU:9682</name>
    <dbReference type="NCBI Taxonomy" id="1263082"/>
    <lineage>
        <taxon>Eukaryota</taxon>
        <taxon>Fungi</taxon>
        <taxon>Fungi incertae sedis</taxon>
        <taxon>Mucoromycota</taxon>
        <taxon>Mucoromycotina</taxon>
        <taxon>Mucoromycetes</taxon>
        <taxon>Mucorales</taxon>
        <taxon>Lichtheimiaceae</taxon>
        <taxon>Lichtheimia</taxon>
    </lineage>
</organism>
<name>A0A068S6Z4_9FUNG</name>
<feature type="compositionally biased region" description="Polar residues" evidence="1">
    <location>
        <begin position="83"/>
        <end position="93"/>
    </location>
</feature>
<dbReference type="AlphaFoldDB" id="A0A068S6Z4"/>
<evidence type="ECO:0000256" key="1">
    <source>
        <dbReference type="SAM" id="MobiDB-lite"/>
    </source>
</evidence>
<comment type="caution">
    <text evidence="2">The sequence shown here is derived from an EMBL/GenBank/DDBJ whole genome shotgun (WGS) entry which is preliminary data.</text>
</comment>